<comment type="caution">
    <text evidence="1">The sequence shown here is derived from an EMBL/GenBank/DDBJ whole genome shotgun (WGS) entry which is preliminary data.</text>
</comment>
<reference evidence="1 2" key="1">
    <citation type="submission" date="2015-01" db="EMBL/GenBank/DDBJ databases">
        <title>Evolution of Trichinella species and genotypes.</title>
        <authorList>
            <person name="Korhonen P.K."/>
            <person name="Edoardo P."/>
            <person name="Giuseppe L.R."/>
            <person name="Gasser R.B."/>
        </authorList>
    </citation>
    <scope>NUCLEOTIDE SEQUENCE [LARGE SCALE GENOMIC DNA]</scope>
    <source>
        <strain evidence="1">ISS1029</strain>
    </source>
</reference>
<dbReference type="EMBL" id="JYDP01000122">
    <property type="protein sequence ID" value="KRZ06270.1"/>
    <property type="molecule type" value="Genomic_DNA"/>
</dbReference>
<dbReference type="Proteomes" id="UP000055024">
    <property type="component" value="Unassembled WGS sequence"/>
</dbReference>
<proteinExistence type="predicted"/>
<evidence type="ECO:0000313" key="2">
    <source>
        <dbReference type="Proteomes" id="UP000055024"/>
    </source>
</evidence>
<sequence>MLIFMQALFGPSTCRTKIAPDHLDFFPCHHHTRMTVVVVMIVVTAVSCSSSSSSTSSTSSTSSLSTATTFVERRQLLVVTQQAAAPPSSIEVLCTVYTYPHETYPAAEQTTGPDSHAFCQSTIVHYIFSQATCNNSLHA</sequence>
<name>A0A0V1H6H1_9BILA</name>
<accession>A0A0V1H6H1</accession>
<gene>
    <name evidence="1" type="ORF">T11_8473</name>
</gene>
<evidence type="ECO:0000313" key="1">
    <source>
        <dbReference type="EMBL" id="KRZ06270.1"/>
    </source>
</evidence>
<protein>
    <submittedName>
        <fullName evidence="1">Uncharacterized protein</fullName>
    </submittedName>
</protein>
<organism evidence="1 2">
    <name type="scientific">Trichinella zimbabwensis</name>
    <dbReference type="NCBI Taxonomy" id="268475"/>
    <lineage>
        <taxon>Eukaryota</taxon>
        <taxon>Metazoa</taxon>
        <taxon>Ecdysozoa</taxon>
        <taxon>Nematoda</taxon>
        <taxon>Enoplea</taxon>
        <taxon>Dorylaimia</taxon>
        <taxon>Trichinellida</taxon>
        <taxon>Trichinellidae</taxon>
        <taxon>Trichinella</taxon>
    </lineage>
</organism>
<dbReference type="AlphaFoldDB" id="A0A0V1H6H1"/>
<dbReference type="OrthoDB" id="10646703at2759"/>
<keyword evidence="2" id="KW-1185">Reference proteome</keyword>